<evidence type="ECO:0000256" key="1">
    <source>
        <dbReference type="ARBA" id="ARBA00022679"/>
    </source>
</evidence>
<evidence type="ECO:0000259" key="5">
    <source>
        <dbReference type="PROSITE" id="PS50995"/>
    </source>
</evidence>
<protein>
    <submittedName>
        <fullName evidence="7">Bifunctional helix-turn-helix transcriptional regulator/GNAT family N-acetyltransferase</fullName>
    </submittedName>
</protein>
<dbReference type="Proteomes" id="UP000686327">
    <property type="component" value="Unassembled WGS sequence"/>
</dbReference>
<dbReference type="EMBL" id="JAGRYU010000010">
    <property type="protein sequence ID" value="MBU4681608.1"/>
    <property type="molecule type" value="Genomic_DNA"/>
</dbReference>
<accession>A0ABS6DEK4</accession>
<evidence type="ECO:0000256" key="3">
    <source>
        <dbReference type="ARBA" id="ARBA00023125"/>
    </source>
</evidence>
<organism evidence="7 8">
    <name type="scientific">Cedecea davisae</name>
    <dbReference type="NCBI Taxonomy" id="158484"/>
    <lineage>
        <taxon>Bacteria</taxon>
        <taxon>Pseudomonadati</taxon>
        <taxon>Pseudomonadota</taxon>
        <taxon>Gammaproteobacteria</taxon>
        <taxon>Enterobacterales</taxon>
        <taxon>Enterobacteriaceae</taxon>
        <taxon>Cedecea</taxon>
    </lineage>
</organism>
<dbReference type="PANTHER" id="PTHR13947">
    <property type="entry name" value="GNAT FAMILY N-ACETYLTRANSFERASE"/>
    <property type="match status" value="1"/>
</dbReference>
<gene>
    <name evidence="7" type="ORF">KC222_06260</name>
</gene>
<proteinExistence type="predicted"/>
<evidence type="ECO:0000313" key="7">
    <source>
        <dbReference type="EMBL" id="MBU4681608.1"/>
    </source>
</evidence>
<reference evidence="8" key="1">
    <citation type="submission" date="2023-07" db="EMBL/GenBank/DDBJ databases">
        <title>Cedecea davisae an AmpC producer and its therapeutic implications.</title>
        <authorList>
            <person name="Notter J."/>
        </authorList>
    </citation>
    <scope>NUCLEOTIDE SEQUENCE [LARGE SCALE GENOMIC DNA]</scope>
    <source>
        <strain evidence="8">1</strain>
    </source>
</reference>
<keyword evidence="8" id="KW-1185">Reference proteome</keyword>
<comment type="caution">
    <text evidence="7">The sequence shown here is derived from an EMBL/GenBank/DDBJ whole genome shotgun (WGS) entry which is preliminary data.</text>
</comment>
<keyword evidence="2" id="KW-0805">Transcription regulation</keyword>
<keyword evidence="3" id="KW-0238">DNA-binding</keyword>
<dbReference type="SMART" id="SM00347">
    <property type="entry name" value="HTH_MARR"/>
    <property type="match status" value="1"/>
</dbReference>
<keyword evidence="1" id="KW-0808">Transferase</keyword>
<dbReference type="CDD" id="cd04301">
    <property type="entry name" value="NAT_SF"/>
    <property type="match status" value="1"/>
</dbReference>
<dbReference type="InterPro" id="IPR050769">
    <property type="entry name" value="NAT_camello-type"/>
</dbReference>
<dbReference type="Pfam" id="PF01047">
    <property type="entry name" value="MarR"/>
    <property type="match status" value="1"/>
</dbReference>
<keyword evidence="4" id="KW-0804">Transcription</keyword>
<sequence>MHTNEIEGFRSALREMVRELGMLNRKSSGTDLSPLQSHILIELDRDPTGVTELARRLCVEKSSISRTLRGLESADLLERTQNESDGRAAVFTLSKEGISVLKTLTDHANDFTTQALSLTSESEKQQIYQSVKSLTRALVNARSQRSLNILIRPIRPDDNLAIAGVIRKSFRDNKIDHLEGVSLHDPALNDLTSAYQNTGSGYWIVESEGRILGGVGIAPLQGAGADYCELQKLYLDSSVTGIGLGRRLMALAVEKATSFGYRYCYLETLDELSSAVALYETFGFKHLDGSLGSTGHNSCDICMLKTLA</sequence>
<dbReference type="PANTHER" id="PTHR13947:SF37">
    <property type="entry name" value="LD18367P"/>
    <property type="match status" value="1"/>
</dbReference>
<dbReference type="InterPro" id="IPR000182">
    <property type="entry name" value="GNAT_dom"/>
</dbReference>
<evidence type="ECO:0000313" key="8">
    <source>
        <dbReference type="Proteomes" id="UP000686327"/>
    </source>
</evidence>
<evidence type="ECO:0000256" key="2">
    <source>
        <dbReference type="ARBA" id="ARBA00023015"/>
    </source>
</evidence>
<evidence type="ECO:0000259" key="6">
    <source>
        <dbReference type="PROSITE" id="PS51186"/>
    </source>
</evidence>
<dbReference type="InterPro" id="IPR023187">
    <property type="entry name" value="Tscrpt_reg_MarR-type_CS"/>
</dbReference>
<name>A0ABS6DEK4_9ENTR</name>
<evidence type="ECO:0000256" key="4">
    <source>
        <dbReference type="ARBA" id="ARBA00023163"/>
    </source>
</evidence>
<feature type="domain" description="HTH marR-type" evidence="5">
    <location>
        <begin position="6"/>
        <end position="136"/>
    </location>
</feature>
<dbReference type="InterPro" id="IPR000835">
    <property type="entry name" value="HTH_MarR-typ"/>
</dbReference>
<dbReference type="Pfam" id="PF00583">
    <property type="entry name" value="Acetyltransf_1"/>
    <property type="match status" value="1"/>
</dbReference>
<feature type="domain" description="N-acetyltransferase" evidence="6">
    <location>
        <begin position="149"/>
        <end position="308"/>
    </location>
</feature>
<dbReference type="PROSITE" id="PS51186">
    <property type="entry name" value="GNAT"/>
    <property type="match status" value="1"/>
</dbReference>
<dbReference type="PROSITE" id="PS01117">
    <property type="entry name" value="HTH_MARR_1"/>
    <property type="match status" value="1"/>
</dbReference>
<dbReference type="RefSeq" id="WP_216375027.1">
    <property type="nucleotide sequence ID" value="NZ_JAGRYT010000042.1"/>
</dbReference>
<dbReference type="PROSITE" id="PS50995">
    <property type="entry name" value="HTH_MARR_2"/>
    <property type="match status" value="1"/>
</dbReference>